<feature type="region of interest" description="Disordered" evidence="1">
    <location>
        <begin position="1"/>
        <end position="51"/>
    </location>
</feature>
<feature type="compositionally biased region" description="Polar residues" evidence="1">
    <location>
        <begin position="37"/>
        <end position="46"/>
    </location>
</feature>
<evidence type="ECO:0000313" key="3">
    <source>
        <dbReference type="Proteomes" id="UP000294003"/>
    </source>
</evidence>
<name>A0ABY0H8X9_9PEZI</name>
<proteinExistence type="predicted"/>
<evidence type="ECO:0000313" key="2">
    <source>
        <dbReference type="EMBL" id="RYO87569.1"/>
    </source>
</evidence>
<keyword evidence="3" id="KW-1185">Reference proteome</keyword>
<feature type="compositionally biased region" description="Basic and acidic residues" evidence="1">
    <location>
        <begin position="332"/>
        <end position="343"/>
    </location>
</feature>
<evidence type="ECO:0000256" key="1">
    <source>
        <dbReference type="SAM" id="MobiDB-lite"/>
    </source>
</evidence>
<comment type="caution">
    <text evidence="2">The sequence shown here is derived from an EMBL/GenBank/DDBJ whole genome shotgun (WGS) entry which is preliminary data.</text>
</comment>
<feature type="region of interest" description="Disordered" evidence="1">
    <location>
        <begin position="332"/>
        <end position="362"/>
    </location>
</feature>
<sequence length="362" mass="40430">MLFTMNYPTKDRGVAGRDRTPGPPKQPAAAGKPAAATRQTCRQTRASARAQPIDADDLRRRLYVVLTEQEASRQRKRHAKLEATAAKLGEEGKAREQQRGATISTLEGARECRVGNNSTNANGNDKMSDPGAALGIEQSSGTTAAASYRHVPQVAASQFARTTTAEAINKKHVHRLSYPAVHFLIDGEGNAEAESGNMAGGRRNLLRRVRSQREKVYERNQFQHSINMDGNSAAEGRMNTRQNRHTICVKPSTSNFSMRHMALEDYSTDEDSAHEIFVPDLTTANEHRVDWTQSDEVHETRKSTRGLMFHRVESMWTLRGKLGNLIRHQKEETPAMIHEEEKSSSSASPRSNRRGFLGRFKR</sequence>
<accession>A0ABY0H8X9</accession>
<reference evidence="2 3" key="1">
    <citation type="submission" date="2018-06" db="EMBL/GenBank/DDBJ databases">
        <title>Complete Genomes of Monosporascus.</title>
        <authorList>
            <person name="Robinson A.J."/>
            <person name="Natvig D.O."/>
        </authorList>
    </citation>
    <scope>NUCLEOTIDE SEQUENCE [LARGE SCALE GENOMIC DNA]</scope>
    <source>
        <strain evidence="2 3">CBS 609.92</strain>
    </source>
</reference>
<feature type="compositionally biased region" description="Low complexity" evidence="1">
    <location>
        <begin position="27"/>
        <end position="36"/>
    </location>
</feature>
<dbReference type="Proteomes" id="UP000294003">
    <property type="component" value="Unassembled WGS sequence"/>
</dbReference>
<protein>
    <submittedName>
        <fullName evidence="2">Uncharacterized protein</fullName>
    </submittedName>
</protein>
<gene>
    <name evidence="2" type="ORF">DL762_004215</name>
</gene>
<feature type="compositionally biased region" description="Basic and acidic residues" evidence="1">
    <location>
        <begin position="9"/>
        <end position="20"/>
    </location>
</feature>
<dbReference type="EMBL" id="QJNS01000099">
    <property type="protein sequence ID" value="RYO87569.1"/>
    <property type="molecule type" value="Genomic_DNA"/>
</dbReference>
<organism evidence="2 3">
    <name type="scientific">Monosporascus cannonballus</name>
    <dbReference type="NCBI Taxonomy" id="155416"/>
    <lineage>
        <taxon>Eukaryota</taxon>
        <taxon>Fungi</taxon>
        <taxon>Dikarya</taxon>
        <taxon>Ascomycota</taxon>
        <taxon>Pezizomycotina</taxon>
        <taxon>Sordariomycetes</taxon>
        <taxon>Xylariomycetidae</taxon>
        <taxon>Xylariales</taxon>
        <taxon>Xylariales incertae sedis</taxon>
        <taxon>Monosporascus</taxon>
    </lineage>
</organism>